<dbReference type="Proteomes" id="UP000036681">
    <property type="component" value="Unplaced"/>
</dbReference>
<protein>
    <submittedName>
        <fullName evidence="2">Secreted protein</fullName>
    </submittedName>
</protein>
<keyword evidence="1" id="KW-1185">Reference proteome</keyword>
<organism evidence="1 2">
    <name type="scientific">Ascaris lumbricoides</name>
    <name type="common">Giant roundworm</name>
    <dbReference type="NCBI Taxonomy" id="6252"/>
    <lineage>
        <taxon>Eukaryota</taxon>
        <taxon>Metazoa</taxon>
        <taxon>Ecdysozoa</taxon>
        <taxon>Nematoda</taxon>
        <taxon>Chromadorea</taxon>
        <taxon>Rhabditida</taxon>
        <taxon>Spirurina</taxon>
        <taxon>Ascaridomorpha</taxon>
        <taxon>Ascaridoidea</taxon>
        <taxon>Ascarididae</taxon>
        <taxon>Ascaris</taxon>
    </lineage>
</organism>
<name>A0A0M3IRH9_ASCLU</name>
<dbReference type="WBParaSite" id="ALUE_0002135701-mRNA-1">
    <property type="protein sequence ID" value="ALUE_0002135701-mRNA-1"/>
    <property type="gene ID" value="ALUE_0002135701"/>
</dbReference>
<reference evidence="2" key="1">
    <citation type="submission" date="2017-02" db="UniProtKB">
        <authorList>
            <consortium name="WormBaseParasite"/>
        </authorList>
    </citation>
    <scope>IDENTIFICATION</scope>
</reference>
<dbReference type="AlphaFoldDB" id="A0A0M3IRH9"/>
<evidence type="ECO:0000313" key="2">
    <source>
        <dbReference type="WBParaSite" id="ALUE_0002135701-mRNA-1"/>
    </source>
</evidence>
<accession>A0A0M3IRH9</accession>
<evidence type="ECO:0000313" key="1">
    <source>
        <dbReference type="Proteomes" id="UP000036681"/>
    </source>
</evidence>
<sequence>MQRWCAIQFIQLCYNQFRVFFFPFAIRITYDAHTDCLHSIHVKNESAGTCYIVLTAA</sequence>
<proteinExistence type="predicted"/>